<evidence type="ECO:0000259" key="7">
    <source>
        <dbReference type="Pfam" id="PF12698"/>
    </source>
</evidence>
<evidence type="ECO:0000313" key="8">
    <source>
        <dbReference type="EMBL" id="GEM79107.1"/>
    </source>
</evidence>
<feature type="transmembrane region" description="Helical" evidence="6">
    <location>
        <begin position="283"/>
        <end position="303"/>
    </location>
</feature>
<gene>
    <name evidence="8" type="ORF">VSU01S_13520</name>
</gene>
<sequence length="369" mass="41001">MSWVDVFKQELRAILTNPVVVLTIFGGVVFYSFLYPLPYAKQTPSEQQITVVNLDKSKVSFDLERMVDATSQIKIVERAHSVEQAKSQFLNGDVRGILVIPEHFYRDLLLGKSPTLSFAGDASYFLVYGTIAEGLARAGGTLAAQAKVARLVMEGEPIASAAKHHASIDVNMKPTFNVTGGYVNYVVPAVFVLILQQTLVMGVGLVGATIAKRESWARLLARVVCFTGFYYVLSAYYFGWSFDFYSVSRLANPWQLMTFVTPFLLSSIMIGLLLGIVLPRRELVTVLVLMSSMPLVFSAGFIWPLESIPTPLIWASNLFPSTPAIQGLLKLNQMGADFSQITPQYFTLLAQVFGWGVLVWFFRGRQYNT</sequence>
<evidence type="ECO:0000256" key="6">
    <source>
        <dbReference type="SAM" id="Phobius"/>
    </source>
</evidence>
<keyword evidence="4 6" id="KW-1133">Transmembrane helix</keyword>
<dbReference type="AlphaFoldDB" id="A0A511QPQ6"/>
<feature type="transmembrane region" description="Helical" evidence="6">
    <location>
        <begin position="259"/>
        <end position="278"/>
    </location>
</feature>
<dbReference type="InterPro" id="IPR051449">
    <property type="entry name" value="ABC-2_transporter_component"/>
</dbReference>
<dbReference type="PANTHER" id="PTHR30294">
    <property type="entry name" value="MEMBRANE COMPONENT OF ABC TRANSPORTER YHHJ-RELATED"/>
    <property type="match status" value="1"/>
</dbReference>
<feature type="transmembrane region" description="Helical" evidence="6">
    <location>
        <begin position="219"/>
        <end position="239"/>
    </location>
</feature>
<feature type="transmembrane region" description="Helical" evidence="6">
    <location>
        <begin position="12"/>
        <end position="34"/>
    </location>
</feature>
<keyword evidence="5 6" id="KW-0472">Membrane</keyword>
<dbReference type="Proteomes" id="UP000321113">
    <property type="component" value="Unassembled WGS sequence"/>
</dbReference>
<name>A0A511QPQ6_9VIBR</name>
<evidence type="ECO:0000256" key="2">
    <source>
        <dbReference type="ARBA" id="ARBA00022475"/>
    </source>
</evidence>
<comment type="subcellular location">
    <subcellularLocation>
        <location evidence="1">Cell membrane</location>
        <topology evidence="1">Multi-pass membrane protein</topology>
    </subcellularLocation>
</comment>
<dbReference type="EMBL" id="BJXK01000004">
    <property type="protein sequence ID" value="GEM79107.1"/>
    <property type="molecule type" value="Genomic_DNA"/>
</dbReference>
<proteinExistence type="predicted"/>
<evidence type="ECO:0000313" key="9">
    <source>
        <dbReference type="Proteomes" id="UP000321113"/>
    </source>
</evidence>
<dbReference type="GO" id="GO:0005886">
    <property type="term" value="C:plasma membrane"/>
    <property type="evidence" value="ECO:0007669"/>
    <property type="project" value="UniProtKB-SubCell"/>
</dbReference>
<dbReference type="PANTHER" id="PTHR30294:SF46">
    <property type="entry name" value="ABC TRANSPORTER PERMEASE"/>
    <property type="match status" value="1"/>
</dbReference>
<dbReference type="OrthoDB" id="9811522at2"/>
<feature type="domain" description="ABC-2 type transporter transmembrane" evidence="7">
    <location>
        <begin position="21"/>
        <end position="361"/>
    </location>
</feature>
<dbReference type="InterPro" id="IPR013525">
    <property type="entry name" value="ABC2_TM"/>
</dbReference>
<dbReference type="Gene3D" id="3.40.1710.10">
    <property type="entry name" value="abc type-2 transporter like domain"/>
    <property type="match status" value="1"/>
</dbReference>
<keyword evidence="3 6" id="KW-0812">Transmembrane</keyword>
<evidence type="ECO:0000256" key="1">
    <source>
        <dbReference type="ARBA" id="ARBA00004651"/>
    </source>
</evidence>
<accession>A0A511QPQ6</accession>
<protein>
    <recommendedName>
        <fullName evidence="7">ABC-2 type transporter transmembrane domain-containing protein</fullName>
    </recommendedName>
</protein>
<evidence type="ECO:0000256" key="3">
    <source>
        <dbReference type="ARBA" id="ARBA00022692"/>
    </source>
</evidence>
<feature type="transmembrane region" description="Helical" evidence="6">
    <location>
        <begin position="344"/>
        <end position="362"/>
    </location>
</feature>
<dbReference type="RefSeq" id="WP_119008472.1">
    <property type="nucleotide sequence ID" value="NZ_BJXK01000004.1"/>
</dbReference>
<feature type="transmembrane region" description="Helical" evidence="6">
    <location>
        <begin position="182"/>
        <end position="207"/>
    </location>
</feature>
<organism evidence="8 9">
    <name type="scientific">Vibrio superstes NBRC 103154</name>
    <dbReference type="NCBI Taxonomy" id="1219062"/>
    <lineage>
        <taxon>Bacteria</taxon>
        <taxon>Pseudomonadati</taxon>
        <taxon>Pseudomonadota</taxon>
        <taxon>Gammaproteobacteria</taxon>
        <taxon>Vibrionales</taxon>
        <taxon>Vibrionaceae</taxon>
        <taxon>Vibrio</taxon>
    </lineage>
</organism>
<keyword evidence="9" id="KW-1185">Reference proteome</keyword>
<dbReference type="Pfam" id="PF12698">
    <property type="entry name" value="ABC2_membrane_3"/>
    <property type="match status" value="1"/>
</dbReference>
<reference evidence="8 9" key="1">
    <citation type="submission" date="2019-07" db="EMBL/GenBank/DDBJ databases">
        <title>Whole genome shotgun sequence of Vibrio superstes NBRC 103154.</title>
        <authorList>
            <person name="Hosoyama A."/>
            <person name="Uohara A."/>
            <person name="Ohji S."/>
            <person name="Ichikawa N."/>
        </authorList>
    </citation>
    <scope>NUCLEOTIDE SEQUENCE [LARGE SCALE GENOMIC DNA]</scope>
    <source>
        <strain evidence="8 9">NBRC 103154</strain>
    </source>
</reference>
<keyword evidence="2" id="KW-1003">Cell membrane</keyword>
<dbReference type="GO" id="GO:0140359">
    <property type="term" value="F:ABC-type transporter activity"/>
    <property type="evidence" value="ECO:0007669"/>
    <property type="project" value="InterPro"/>
</dbReference>
<evidence type="ECO:0000256" key="5">
    <source>
        <dbReference type="ARBA" id="ARBA00023136"/>
    </source>
</evidence>
<comment type="caution">
    <text evidence="8">The sequence shown here is derived from an EMBL/GenBank/DDBJ whole genome shotgun (WGS) entry which is preliminary data.</text>
</comment>
<evidence type="ECO:0000256" key="4">
    <source>
        <dbReference type="ARBA" id="ARBA00022989"/>
    </source>
</evidence>